<feature type="compositionally biased region" description="Basic and acidic residues" evidence="1">
    <location>
        <begin position="8"/>
        <end position="20"/>
    </location>
</feature>
<dbReference type="STRING" id="33888.A6122_2404"/>
<dbReference type="PATRIC" id="fig|33888.3.peg.2678"/>
<evidence type="ECO:0000313" key="3">
    <source>
        <dbReference type="Proteomes" id="UP000077071"/>
    </source>
</evidence>
<reference evidence="2 3" key="1">
    <citation type="submission" date="2016-05" db="EMBL/GenBank/DDBJ databases">
        <title>Complete genome sequence of Rathayibacter tritici NCPPB 1953.</title>
        <authorList>
            <person name="Park J."/>
            <person name="Lee H.-H."/>
            <person name="Lee S.-W."/>
            <person name="Seo Y.-S."/>
        </authorList>
    </citation>
    <scope>NUCLEOTIDE SEQUENCE [LARGE SCALE GENOMIC DNA]</scope>
    <source>
        <strain evidence="2 3">NCPPB 1953</strain>
    </source>
</reference>
<dbReference type="Proteomes" id="UP000077071">
    <property type="component" value="Chromosome"/>
</dbReference>
<dbReference type="Gene3D" id="3.10.180.10">
    <property type="entry name" value="2,3-Dihydroxybiphenyl 1,2-Dioxygenase, domain 1"/>
    <property type="match status" value="1"/>
</dbReference>
<evidence type="ECO:0000256" key="1">
    <source>
        <dbReference type="SAM" id="MobiDB-lite"/>
    </source>
</evidence>
<dbReference type="EMBL" id="CP015515">
    <property type="protein sequence ID" value="AND17520.1"/>
    <property type="molecule type" value="Genomic_DNA"/>
</dbReference>
<accession>A0A160KUE8</accession>
<dbReference type="AlphaFoldDB" id="A0A160KUE8"/>
<feature type="region of interest" description="Disordered" evidence="1">
    <location>
        <begin position="1"/>
        <end position="35"/>
    </location>
</feature>
<dbReference type="InterPro" id="IPR029068">
    <property type="entry name" value="Glyas_Bleomycin-R_OHBP_Dase"/>
</dbReference>
<name>A0A160KUE8_9MICO</name>
<gene>
    <name evidence="2" type="ORF">A6122_2404</name>
</gene>
<sequence>MRGSLGGTRDDVPAGGEGERAAAAGGRIGDTGDDSFLYQRQFDDLDGSHYSPFWRKPDAATAE</sequence>
<dbReference type="KEGG" id="rtn:A6122_2404"/>
<dbReference type="OrthoDB" id="4265398at2"/>
<evidence type="ECO:0000313" key="2">
    <source>
        <dbReference type="EMBL" id="AND17520.1"/>
    </source>
</evidence>
<proteinExistence type="predicted"/>
<protein>
    <submittedName>
        <fullName evidence="2">Uncharacterized protein</fullName>
    </submittedName>
</protein>
<keyword evidence="3" id="KW-1185">Reference proteome</keyword>
<dbReference type="RefSeq" id="WP_068255479.1">
    <property type="nucleotide sequence ID" value="NZ_CP015515.1"/>
</dbReference>
<organism evidence="2 3">
    <name type="scientific">Rathayibacter tritici</name>
    <dbReference type="NCBI Taxonomy" id="33888"/>
    <lineage>
        <taxon>Bacteria</taxon>
        <taxon>Bacillati</taxon>
        <taxon>Actinomycetota</taxon>
        <taxon>Actinomycetes</taxon>
        <taxon>Micrococcales</taxon>
        <taxon>Microbacteriaceae</taxon>
        <taxon>Rathayibacter</taxon>
    </lineage>
</organism>